<evidence type="ECO:0000259" key="16">
    <source>
        <dbReference type="PROSITE" id="PS51839"/>
    </source>
</evidence>
<dbReference type="InterPro" id="IPR016214">
    <property type="entry name" value="NAD-red_Hydgase_HoxS_gsu"/>
</dbReference>
<dbReference type="GO" id="GO:0051537">
    <property type="term" value="F:2 iron, 2 sulfur cluster binding"/>
    <property type="evidence" value="ECO:0007669"/>
    <property type="project" value="UniProtKB-KW"/>
</dbReference>
<comment type="subcellular location">
    <subcellularLocation>
        <location evidence="2">Membrane</location>
    </subcellularLocation>
</comment>
<dbReference type="FunFam" id="3.10.20.740:FF:000004">
    <property type="entry name" value="NADH-quinone oxidoreductase"/>
    <property type="match status" value="1"/>
</dbReference>
<evidence type="ECO:0000256" key="3">
    <source>
        <dbReference type="ARBA" id="ARBA00005404"/>
    </source>
</evidence>
<dbReference type="InterPro" id="IPR017896">
    <property type="entry name" value="4Fe4S_Fe-S-bd"/>
</dbReference>
<keyword evidence="7" id="KW-0677">Repeat</keyword>
<evidence type="ECO:0000256" key="12">
    <source>
        <dbReference type="ARBA" id="ARBA00023136"/>
    </source>
</evidence>
<comment type="cofactor">
    <cofactor evidence="1">
        <name>[4Fe-4S] cluster</name>
        <dbReference type="ChEBI" id="CHEBI:49883"/>
    </cofactor>
</comment>
<feature type="domain" description="4Fe-4S His(Cys)3-ligated-type" evidence="16">
    <location>
        <begin position="80"/>
        <end position="119"/>
    </location>
</feature>
<dbReference type="InterPro" id="IPR036010">
    <property type="entry name" value="2Fe-2S_ferredoxin-like_sf"/>
</dbReference>
<dbReference type="GO" id="GO:0016020">
    <property type="term" value="C:membrane"/>
    <property type="evidence" value="ECO:0007669"/>
    <property type="project" value="UniProtKB-SubCell"/>
</dbReference>
<evidence type="ECO:0000256" key="10">
    <source>
        <dbReference type="ARBA" id="ARBA00023014"/>
    </source>
</evidence>
<evidence type="ECO:0000259" key="14">
    <source>
        <dbReference type="PROSITE" id="PS51085"/>
    </source>
</evidence>
<accession>A0A9W6LAL9</accession>
<gene>
    <name evidence="17" type="primary">hoxU</name>
    <name evidence="17" type="ORF">DAMNIGENAA_33590</name>
</gene>
<dbReference type="PANTHER" id="PTHR24960:SF84">
    <property type="entry name" value="HYDROGENASE SUBUNIT"/>
    <property type="match status" value="1"/>
</dbReference>
<comment type="cofactor">
    <cofactor evidence="13">
        <name>[2Fe-2S] cluster</name>
        <dbReference type="ChEBI" id="CHEBI:190135"/>
    </cofactor>
</comment>
<comment type="caution">
    <text evidence="17">The sequence shown here is derived from an EMBL/GenBank/DDBJ whole genome shotgun (WGS) entry which is preliminary data.</text>
</comment>
<comment type="similarity">
    <text evidence="3">Belongs to the complex I 75 kDa subunit family.</text>
</comment>
<feature type="domain" description="2Fe-2S ferredoxin-type" evidence="14">
    <location>
        <begin position="2"/>
        <end position="80"/>
    </location>
</feature>
<feature type="domain" description="4Fe-4S ferredoxin-type" evidence="15">
    <location>
        <begin position="183"/>
        <end position="212"/>
    </location>
</feature>
<evidence type="ECO:0000313" key="18">
    <source>
        <dbReference type="Proteomes" id="UP001144372"/>
    </source>
</evidence>
<proteinExistence type="inferred from homology"/>
<keyword evidence="6" id="KW-0479">Metal-binding</keyword>
<dbReference type="InterPro" id="IPR019574">
    <property type="entry name" value="NADH_UbQ_OxRdtase_Gsu_4Fe4S-bd"/>
</dbReference>
<dbReference type="Pfam" id="PF10588">
    <property type="entry name" value="NADH-G_4Fe-4S_3"/>
    <property type="match status" value="1"/>
</dbReference>
<dbReference type="SMART" id="SM00929">
    <property type="entry name" value="NADH-G_4Fe-4S_3"/>
    <property type="match status" value="1"/>
</dbReference>
<dbReference type="GO" id="GO:0051539">
    <property type="term" value="F:4 iron, 4 sulfur cluster binding"/>
    <property type="evidence" value="ECO:0007669"/>
    <property type="project" value="UniProtKB-KW"/>
</dbReference>
<dbReference type="RefSeq" id="WP_281796031.1">
    <property type="nucleotide sequence ID" value="NZ_BSDR01000001.1"/>
</dbReference>
<dbReference type="AlphaFoldDB" id="A0A9W6LAL9"/>
<evidence type="ECO:0000256" key="2">
    <source>
        <dbReference type="ARBA" id="ARBA00004370"/>
    </source>
</evidence>
<dbReference type="PROSITE" id="PS51379">
    <property type="entry name" value="4FE4S_FER_2"/>
    <property type="match status" value="2"/>
</dbReference>
<dbReference type="Gene3D" id="3.30.70.20">
    <property type="match status" value="1"/>
</dbReference>
<keyword evidence="18" id="KW-1185">Reference proteome</keyword>
<dbReference type="PANTHER" id="PTHR24960">
    <property type="entry name" value="PHOTOSYSTEM I IRON-SULFUR CENTER-RELATED"/>
    <property type="match status" value="1"/>
</dbReference>
<dbReference type="EMBL" id="BSDR01000001">
    <property type="protein sequence ID" value="GLI35926.1"/>
    <property type="molecule type" value="Genomic_DNA"/>
</dbReference>
<dbReference type="SUPFAM" id="SSF54292">
    <property type="entry name" value="2Fe-2S ferredoxin-like"/>
    <property type="match status" value="1"/>
</dbReference>
<dbReference type="PROSITE" id="PS51085">
    <property type="entry name" value="2FE2S_FER_2"/>
    <property type="match status" value="1"/>
</dbReference>
<evidence type="ECO:0000256" key="6">
    <source>
        <dbReference type="ARBA" id="ARBA00022723"/>
    </source>
</evidence>
<dbReference type="Pfam" id="PF22117">
    <property type="entry name" value="Fer4_Nqo3"/>
    <property type="match status" value="1"/>
</dbReference>
<keyword evidence="9" id="KW-0408">Iron</keyword>
<evidence type="ECO:0000256" key="4">
    <source>
        <dbReference type="ARBA" id="ARBA00022485"/>
    </source>
</evidence>
<dbReference type="NCBIfam" id="NF005745">
    <property type="entry name" value="PRK07569.1"/>
    <property type="match status" value="1"/>
</dbReference>
<dbReference type="InterPro" id="IPR054351">
    <property type="entry name" value="NADH_UbQ_OxRdtase_ferredoxin"/>
</dbReference>
<evidence type="ECO:0000256" key="8">
    <source>
        <dbReference type="ARBA" id="ARBA00022967"/>
    </source>
</evidence>
<sequence>MGVVTLTLNNQLISAREGQSLLEVIRENGVDLPTLCHLDGLSERGGCRLCVVEAEGTSRLLAACVTPVQEGMNIRTHTERLVRYRKMLVELLLAERTHVCSVCAVNGRCELQALAARLGIDHVRYEPLHPDLPVDASHGRFVLDHNRCILCGRCVRACDEVEGAHTLDFMGRGVQSRIIVDLDQPWGSSRSCTGCGKCVQVCPTGAIVARENIAGGVEKRPDFLLRILEGRQKRIWRW</sequence>
<dbReference type="InterPro" id="IPR017900">
    <property type="entry name" value="4Fe4S_Fe_S_CS"/>
</dbReference>
<keyword evidence="5" id="KW-0001">2Fe-2S</keyword>
<protein>
    <submittedName>
        <fullName evidence="17">Hydrogenase HoxU</fullName>
    </submittedName>
</protein>
<dbReference type="GO" id="GO:0046872">
    <property type="term" value="F:metal ion binding"/>
    <property type="evidence" value="ECO:0007669"/>
    <property type="project" value="UniProtKB-KW"/>
</dbReference>
<reference evidence="17" key="1">
    <citation type="submission" date="2022-12" db="EMBL/GenBank/DDBJ databases">
        <title>Reference genome sequencing for broad-spectrum identification of bacterial and archaeal isolates by mass spectrometry.</title>
        <authorList>
            <person name="Sekiguchi Y."/>
            <person name="Tourlousse D.M."/>
        </authorList>
    </citation>
    <scope>NUCLEOTIDE SEQUENCE</scope>
    <source>
        <strain evidence="17">ASRB1</strain>
    </source>
</reference>
<evidence type="ECO:0000256" key="9">
    <source>
        <dbReference type="ARBA" id="ARBA00023004"/>
    </source>
</evidence>
<evidence type="ECO:0000256" key="13">
    <source>
        <dbReference type="ARBA" id="ARBA00034078"/>
    </source>
</evidence>
<keyword evidence="10" id="KW-0411">Iron-sulfur</keyword>
<evidence type="ECO:0000313" key="17">
    <source>
        <dbReference type="EMBL" id="GLI35926.1"/>
    </source>
</evidence>
<keyword evidence="4" id="KW-0004">4Fe-4S</keyword>
<dbReference type="GO" id="GO:0016491">
    <property type="term" value="F:oxidoreductase activity"/>
    <property type="evidence" value="ECO:0007669"/>
    <property type="project" value="InterPro"/>
</dbReference>
<dbReference type="InterPro" id="IPR001041">
    <property type="entry name" value="2Fe-2S_ferredoxin-type"/>
</dbReference>
<dbReference type="Gene3D" id="3.10.20.740">
    <property type="match status" value="1"/>
</dbReference>
<dbReference type="Pfam" id="PF13510">
    <property type="entry name" value="Fer2_4"/>
    <property type="match status" value="1"/>
</dbReference>
<dbReference type="PROSITE" id="PS00198">
    <property type="entry name" value="4FE4S_FER_1"/>
    <property type="match status" value="1"/>
</dbReference>
<evidence type="ECO:0000259" key="15">
    <source>
        <dbReference type="PROSITE" id="PS51379"/>
    </source>
</evidence>
<dbReference type="SUPFAM" id="SSF54862">
    <property type="entry name" value="4Fe-4S ferredoxins"/>
    <property type="match status" value="1"/>
</dbReference>
<organism evidence="17 18">
    <name type="scientific">Desulforhabdus amnigena</name>
    <dbReference type="NCBI Taxonomy" id="40218"/>
    <lineage>
        <taxon>Bacteria</taxon>
        <taxon>Pseudomonadati</taxon>
        <taxon>Thermodesulfobacteriota</taxon>
        <taxon>Syntrophobacteria</taxon>
        <taxon>Syntrophobacterales</taxon>
        <taxon>Syntrophobacteraceae</taxon>
        <taxon>Desulforhabdus</taxon>
    </lineage>
</organism>
<dbReference type="PROSITE" id="PS51839">
    <property type="entry name" value="4FE4S_HC3"/>
    <property type="match status" value="1"/>
</dbReference>
<keyword evidence="11" id="KW-0520">NAD</keyword>
<dbReference type="FunFam" id="3.30.70.20:FF:000035">
    <property type="entry name" value="Iron hydrogenase 1"/>
    <property type="match status" value="1"/>
</dbReference>
<dbReference type="CDD" id="cd00207">
    <property type="entry name" value="fer2"/>
    <property type="match status" value="1"/>
</dbReference>
<evidence type="ECO:0000256" key="5">
    <source>
        <dbReference type="ARBA" id="ARBA00022714"/>
    </source>
</evidence>
<evidence type="ECO:0000256" key="1">
    <source>
        <dbReference type="ARBA" id="ARBA00001966"/>
    </source>
</evidence>
<evidence type="ECO:0000256" key="11">
    <source>
        <dbReference type="ARBA" id="ARBA00023027"/>
    </source>
</evidence>
<keyword evidence="8" id="KW-1278">Translocase</keyword>
<dbReference type="PIRSF" id="PIRSF000309">
    <property type="entry name" value="NAD_red_hyd_HoxU"/>
    <property type="match status" value="1"/>
</dbReference>
<dbReference type="Proteomes" id="UP001144372">
    <property type="component" value="Unassembled WGS sequence"/>
</dbReference>
<name>A0A9W6LAL9_9BACT</name>
<evidence type="ECO:0000256" key="7">
    <source>
        <dbReference type="ARBA" id="ARBA00022737"/>
    </source>
</evidence>
<dbReference type="InterPro" id="IPR050157">
    <property type="entry name" value="PSI_iron-sulfur_center"/>
</dbReference>
<keyword evidence="12" id="KW-0472">Membrane</keyword>
<feature type="domain" description="4Fe-4S ferredoxin-type" evidence="15">
    <location>
        <begin position="139"/>
        <end position="170"/>
    </location>
</feature>